<evidence type="ECO:0000313" key="1">
    <source>
        <dbReference type="EMBL" id="QHT59042.1"/>
    </source>
</evidence>
<name>A0A6C0FSI7_9BACL</name>
<dbReference type="KEGG" id="plyc:GXP70_03070"/>
<keyword evidence="2" id="KW-1185">Reference proteome</keyword>
<gene>
    <name evidence="1" type="ORF">GXP70_03070</name>
</gene>
<evidence type="ECO:0000313" key="2">
    <source>
        <dbReference type="Proteomes" id="UP000476064"/>
    </source>
</evidence>
<proteinExistence type="predicted"/>
<accession>A0A6C0FSI7</accession>
<dbReference type="AlphaFoldDB" id="A0A6C0FSI7"/>
<reference evidence="1 2" key="1">
    <citation type="submission" date="2020-01" db="EMBL/GenBank/DDBJ databases">
        <title>Paenibacillus sp. nov., isolated from tomato rhizosphere.</title>
        <authorList>
            <person name="Weon H.-Y."/>
            <person name="Lee S.A."/>
        </authorList>
    </citation>
    <scope>NUCLEOTIDE SEQUENCE [LARGE SCALE GENOMIC DNA]</scope>
    <source>
        <strain evidence="1 2">12200R-189</strain>
    </source>
</reference>
<organism evidence="1 2">
    <name type="scientific">Paenibacillus lycopersici</name>
    <dbReference type="NCBI Taxonomy" id="2704462"/>
    <lineage>
        <taxon>Bacteria</taxon>
        <taxon>Bacillati</taxon>
        <taxon>Bacillota</taxon>
        <taxon>Bacilli</taxon>
        <taxon>Bacillales</taxon>
        <taxon>Paenibacillaceae</taxon>
        <taxon>Paenibacillus</taxon>
    </lineage>
</organism>
<protein>
    <submittedName>
        <fullName evidence="1">Uncharacterized protein</fullName>
    </submittedName>
</protein>
<sequence length="183" mass="21216">MNRLAHTVPFGYEPPPENRKGTMVVYDTFQHLEDEALAFAAATAERRGFAKLVLYPLHEETVRRMTKEPVLPYHARLDRLRGWKRGYEEERGRGAVAVAVEGLEGKRKKYTPMDAALRHLAEAYPSPLFLYLTPETANQFASYASFEEWIVKLRLLLSEEPHSPHPKLARYAHRWDVAERTQR</sequence>
<dbReference type="Proteomes" id="UP000476064">
    <property type="component" value="Chromosome"/>
</dbReference>
<dbReference type="EMBL" id="CP048209">
    <property type="protein sequence ID" value="QHT59042.1"/>
    <property type="molecule type" value="Genomic_DNA"/>
</dbReference>
<dbReference type="RefSeq" id="WP_162355110.1">
    <property type="nucleotide sequence ID" value="NZ_CP048209.1"/>
</dbReference>